<proteinExistence type="inferred from homology"/>
<dbReference type="SUPFAM" id="SSF117281">
    <property type="entry name" value="Kelch motif"/>
    <property type="match status" value="2"/>
</dbReference>
<keyword evidence="4" id="KW-0235">DNA replication</keyword>
<evidence type="ECO:0000256" key="2">
    <source>
        <dbReference type="ARBA" id="ARBA00009560"/>
    </source>
</evidence>
<dbReference type="InterPro" id="IPR015915">
    <property type="entry name" value="Kelch-typ_b-propeller"/>
</dbReference>
<evidence type="ECO:0000256" key="5">
    <source>
        <dbReference type="ARBA" id="ARBA00022737"/>
    </source>
</evidence>
<evidence type="ECO:0000256" key="7">
    <source>
        <dbReference type="ARBA" id="ARBA00023242"/>
    </source>
</evidence>
<dbReference type="Pfam" id="PF12213">
    <property type="entry name" value="Dpoe2NT"/>
    <property type="match status" value="1"/>
</dbReference>
<dbReference type="Pfam" id="PF24981">
    <property type="entry name" value="Beta-prop_ATRN-LZTR1"/>
    <property type="match status" value="1"/>
</dbReference>
<dbReference type="PANTHER" id="PTHR12708:SF0">
    <property type="entry name" value="DNA POLYMERASE EPSILON SUBUNIT 2"/>
    <property type="match status" value="1"/>
</dbReference>
<dbReference type="FunFam" id="1.10.8.60:FF:000053">
    <property type="entry name" value="DNA polymerase epsilon subunit"/>
    <property type="match status" value="1"/>
</dbReference>
<evidence type="ECO:0000256" key="4">
    <source>
        <dbReference type="ARBA" id="ARBA00022705"/>
    </source>
</evidence>
<dbReference type="Pfam" id="PF24681">
    <property type="entry name" value="Kelch_KLHDC2_KLHL20_DRC7"/>
    <property type="match status" value="1"/>
</dbReference>
<dbReference type="GO" id="GO:0008622">
    <property type="term" value="C:epsilon DNA polymerase complex"/>
    <property type="evidence" value="ECO:0007669"/>
    <property type="project" value="InterPro"/>
</dbReference>
<dbReference type="GO" id="GO:0042276">
    <property type="term" value="P:error-prone translesion synthesis"/>
    <property type="evidence" value="ECO:0007669"/>
    <property type="project" value="TreeGrafter"/>
</dbReference>
<comment type="similarity">
    <text evidence="2">Belongs to the DNA polymerase epsilon subunit B family.</text>
</comment>
<dbReference type="Pfam" id="PF04042">
    <property type="entry name" value="DNA_pol_E_B"/>
    <property type="match status" value="1"/>
</dbReference>
<accession>A0AAD9C440</accession>
<evidence type="ECO:0000256" key="1">
    <source>
        <dbReference type="ARBA" id="ARBA00004123"/>
    </source>
</evidence>
<evidence type="ECO:0000259" key="14">
    <source>
        <dbReference type="Pfam" id="PF04042"/>
    </source>
</evidence>
<dbReference type="InterPro" id="IPR024639">
    <property type="entry name" value="DNA_pol_e_bsu_N"/>
</dbReference>
<keyword evidence="7" id="KW-0539">Nucleus</keyword>
<evidence type="ECO:0000256" key="8">
    <source>
        <dbReference type="ARBA" id="ARBA00032930"/>
    </source>
</evidence>
<keyword evidence="18" id="KW-1185">Reference proteome</keyword>
<evidence type="ECO:0000256" key="13">
    <source>
        <dbReference type="SAM" id="MobiDB-lite"/>
    </source>
</evidence>
<evidence type="ECO:0000256" key="3">
    <source>
        <dbReference type="ARBA" id="ARBA00022441"/>
    </source>
</evidence>
<evidence type="ECO:0000313" key="17">
    <source>
        <dbReference type="EMBL" id="KAK1894182.1"/>
    </source>
</evidence>
<feature type="region of interest" description="Disordered" evidence="13">
    <location>
        <begin position="563"/>
        <end position="602"/>
    </location>
</feature>
<feature type="domain" description="DNA polymerase epsilon subunit B N-terminal" evidence="15">
    <location>
        <begin position="5"/>
        <end position="76"/>
    </location>
</feature>
<comment type="subunit">
    <text evidence="10">Component of the DNA polymerase epsilon complex consisting of four subunits: the catalytic subunit POLE and the accessory subunits POLE2, POLE3 and POLE4.</text>
</comment>
<dbReference type="InterPro" id="IPR016266">
    <property type="entry name" value="POLE2"/>
</dbReference>
<evidence type="ECO:0000259" key="15">
    <source>
        <dbReference type="Pfam" id="PF12213"/>
    </source>
</evidence>
<comment type="subcellular location">
    <subcellularLocation>
        <location evidence="1">Nucleus</location>
    </subcellularLocation>
</comment>
<dbReference type="Gene3D" id="1.10.8.60">
    <property type="match status" value="1"/>
</dbReference>
<evidence type="ECO:0000256" key="12">
    <source>
        <dbReference type="ARBA" id="ARBA00074983"/>
    </source>
</evidence>
<dbReference type="InterPro" id="IPR056737">
    <property type="entry name" value="Beta-prop_ATRN-MKLN-like"/>
</dbReference>
<comment type="caution">
    <text evidence="17">The sequence shown here is derived from an EMBL/GenBank/DDBJ whole genome shotgun (WGS) entry which is preliminary data.</text>
</comment>
<dbReference type="InterPro" id="IPR007185">
    <property type="entry name" value="DNA_pol_a/d/e_bsu"/>
</dbReference>
<feature type="compositionally biased region" description="Acidic residues" evidence="13">
    <location>
        <begin position="563"/>
        <end position="598"/>
    </location>
</feature>
<comment type="function">
    <text evidence="9">Accessory component of the DNA polymerase epsilon complex. Participates in DNA repair and in chromosomal DNA replication.</text>
</comment>
<feature type="domain" description="Attractin/MKLN-like beta-propeller" evidence="16">
    <location>
        <begin position="766"/>
        <end position="935"/>
    </location>
</feature>
<keyword evidence="3" id="KW-0880">Kelch repeat</keyword>
<dbReference type="EMBL" id="JASDAP010000011">
    <property type="protein sequence ID" value="KAK1894182.1"/>
    <property type="molecule type" value="Genomic_DNA"/>
</dbReference>
<feature type="domain" description="DNA polymerase alpha/delta/epsilon subunit B" evidence="14">
    <location>
        <begin position="280"/>
        <end position="460"/>
    </location>
</feature>
<dbReference type="Proteomes" id="UP001228049">
    <property type="component" value="Unassembled WGS sequence"/>
</dbReference>
<dbReference type="PANTHER" id="PTHR12708">
    <property type="entry name" value="DNA POLYMERASE EPSILON SUBUNIT B"/>
    <property type="match status" value="1"/>
</dbReference>
<keyword evidence="5" id="KW-0677">Repeat</keyword>
<dbReference type="Gene3D" id="3.60.21.50">
    <property type="match status" value="1"/>
</dbReference>
<organism evidence="17 18">
    <name type="scientific">Dissostichus eleginoides</name>
    <name type="common">Patagonian toothfish</name>
    <name type="synonym">Dissostichus amissus</name>
    <dbReference type="NCBI Taxonomy" id="100907"/>
    <lineage>
        <taxon>Eukaryota</taxon>
        <taxon>Metazoa</taxon>
        <taxon>Chordata</taxon>
        <taxon>Craniata</taxon>
        <taxon>Vertebrata</taxon>
        <taxon>Euteleostomi</taxon>
        <taxon>Actinopterygii</taxon>
        <taxon>Neopterygii</taxon>
        <taxon>Teleostei</taxon>
        <taxon>Neoteleostei</taxon>
        <taxon>Acanthomorphata</taxon>
        <taxon>Eupercaria</taxon>
        <taxon>Perciformes</taxon>
        <taxon>Notothenioidei</taxon>
        <taxon>Nototheniidae</taxon>
        <taxon>Dissostichus</taxon>
    </lineage>
</organism>
<evidence type="ECO:0000313" key="18">
    <source>
        <dbReference type="Proteomes" id="UP001228049"/>
    </source>
</evidence>
<keyword evidence="6" id="KW-0238">DNA-binding</keyword>
<dbReference type="AlphaFoldDB" id="A0AAD9C440"/>
<reference evidence="17" key="1">
    <citation type="submission" date="2023-04" db="EMBL/GenBank/DDBJ databases">
        <title>Chromosome-level genome of Chaenocephalus aceratus.</title>
        <authorList>
            <person name="Park H."/>
        </authorList>
    </citation>
    <scope>NUCLEOTIDE SEQUENCE</scope>
    <source>
        <strain evidence="17">DE</strain>
        <tissue evidence="17">Muscle</tissue>
    </source>
</reference>
<evidence type="ECO:0000256" key="9">
    <source>
        <dbReference type="ARBA" id="ARBA00054225"/>
    </source>
</evidence>
<sequence>MDVARKIKTKVSAGFKMRGLILRPEASKYLLEVLESVNATELDDIIEKVLDAVEKQPCNVSNMIELSVVESAVQDCTQSCDENIDNVFNVIGAFDVPRYIYSSEQKKFVPISMTSHTASSLCGLARDKAEFFRERYTILQQRIHRHQLFTPPAIGAAVEEGQNKFQLKTIEALLGSTAKLGEVIVLGMITQLKEGKFYLEDLSGTFHNGLYTESCFVLAEGWYEDSVFHVNGFGFPPTESSSGTRAYYGNLNFFGGPSTTSVKASAKLKQLEAENEDAMFVIVSDVWLDSVEVMEKLNVMFSGYATMPPTCFVFCGNFSSAPYGKTQIKSLKESLKTLADAICSYPSIHSSCRFVFVPGPEDPGPGTILPRPPLADHITEDFRERVPFSVFTTNPCRIQYCTQEIVIIREDLVNKMCRNCVRLPNNNLDIPNHFVKTILSQGHLTPLPLYVSPVFWAYDYSCGYTQSLMSSSSQTNTTHSASKTQTACVSTRVHSQKVASHSRCTTQPAELLRTANFKEPVQTDMAERVAEMEEDIGDQPAGEDDNDSDRDEEERLFAWMVNDDMDEDEEDEEEEEEEEAEEVEEEQPLDTEVSETFEVDTPAERSGHIAVVDRNIMYVWGGYKNAQNHGFFDLYLPKNEIWTYNMESGVWTKHAAGGNLQTSRSGSCGVCVDGVLYLFGGHHARGNTNRIYRLPLRAPVLVWEEMRDLKGPPPSCKDKLGCWVQKNRLIFFGGYGYAPQGTQQGTFEYDESSSLVWDIPGRGWNNHIHILDLETSTWSQPNTRGNAPSPRAAHACATVGNRGYVFGGRYKNYRLNDLYYIDLDTWEWHEMSVPQPGPVGRSWHSFTPVSPDHIFLFGGFTTERETLSDAWLYYVSKNEWKPFKHSHTESPRLWHTACSGPDGEVFVFGGCANNLLSHHRAAHSNELLVLNVQPKSLVRFCMEAILQHRERLSNYWDCLPKHLLNSLKQRMSRVNTLGSPRLRETPVQRIG</sequence>
<name>A0AAD9C440_DISEL</name>
<evidence type="ECO:0000256" key="6">
    <source>
        <dbReference type="ARBA" id="ARBA00023125"/>
    </source>
</evidence>
<evidence type="ECO:0000259" key="16">
    <source>
        <dbReference type="Pfam" id="PF24981"/>
    </source>
</evidence>
<dbReference type="GO" id="GO:0006261">
    <property type="term" value="P:DNA-templated DNA replication"/>
    <property type="evidence" value="ECO:0007669"/>
    <property type="project" value="InterPro"/>
</dbReference>
<gene>
    <name evidence="17" type="ORF">KUDE01_019641</name>
</gene>
<protein>
    <recommendedName>
        <fullName evidence="11">DNA polymerase epsilon subunit 2</fullName>
    </recommendedName>
    <alternativeName>
        <fullName evidence="8">DNA polymerase II subunit 2</fullName>
    </alternativeName>
    <alternativeName>
        <fullName evidence="12">DNA polymerase epsilon subunit B</fullName>
    </alternativeName>
</protein>
<dbReference type="GO" id="GO:0003677">
    <property type="term" value="F:DNA binding"/>
    <property type="evidence" value="ECO:0007669"/>
    <property type="project" value="UniProtKB-KW"/>
</dbReference>
<evidence type="ECO:0000256" key="11">
    <source>
        <dbReference type="ARBA" id="ARBA00068387"/>
    </source>
</evidence>
<dbReference type="Gene3D" id="2.120.10.80">
    <property type="entry name" value="Kelch-type beta propeller"/>
    <property type="match status" value="2"/>
</dbReference>
<evidence type="ECO:0000256" key="10">
    <source>
        <dbReference type="ARBA" id="ARBA00063156"/>
    </source>
</evidence>